<protein>
    <recommendedName>
        <fullName evidence="3">Phage protein Gp138 N-terminal domain-containing protein</fullName>
    </recommendedName>
</protein>
<organism evidence="1 2">
    <name type="scientific">Paenibacillus melissococcoides</name>
    <dbReference type="NCBI Taxonomy" id="2912268"/>
    <lineage>
        <taxon>Bacteria</taxon>
        <taxon>Bacillati</taxon>
        <taxon>Bacillota</taxon>
        <taxon>Bacilli</taxon>
        <taxon>Bacillales</taxon>
        <taxon>Paenibacillaceae</taxon>
        <taxon>Paenibacillus</taxon>
    </lineage>
</organism>
<dbReference type="EMBL" id="CALYLO010000001">
    <property type="protein sequence ID" value="CAH8243639.1"/>
    <property type="molecule type" value="Genomic_DNA"/>
</dbReference>
<dbReference type="RefSeq" id="WP_261944728.1">
    <property type="nucleotide sequence ID" value="NZ_AP031286.1"/>
</dbReference>
<evidence type="ECO:0000313" key="1">
    <source>
        <dbReference type="EMBL" id="CAH8243639.1"/>
    </source>
</evidence>
<accession>A0ABM9FWT5</accession>
<comment type="caution">
    <text evidence="1">The sequence shown here is derived from an EMBL/GenBank/DDBJ whole genome shotgun (WGS) entry which is preliminary data.</text>
</comment>
<name>A0ABM9FWT5_9BACL</name>
<dbReference type="Proteomes" id="UP001154322">
    <property type="component" value="Unassembled WGS sequence"/>
</dbReference>
<dbReference type="InterPro" id="IPR037026">
    <property type="entry name" value="Vgr_OB-fold_dom_sf"/>
</dbReference>
<sequence length="160" mass="16686">MTNQRTIKNGTVTSVMPEIGAVRVSFFDEDDAVSAQLPVIMPTGVTIMPKVKDTVVCVFLSAARNHGFCLGGCYYIQGEQLPAAAPAAVHVAKVSGTAASVPYPDGWKAEDTFILGLKGTVKGQPQQITGYKAVFTGSGIDIEAPPDSALTAVMLGRAVT</sequence>
<evidence type="ECO:0008006" key="3">
    <source>
        <dbReference type="Google" id="ProtNLM"/>
    </source>
</evidence>
<dbReference type="Gene3D" id="2.40.50.230">
    <property type="entry name" value="Gp5 N-terminal domain"/>
    <property type="match status" value="1"/>
</dbReference>
<gene>
    <name evidence="1" type="ORF">WJ0W_000879</name>
</gene>
<evidence type="ECO:0000313" key="2">
    <source>
        <dbReference type="Proteomes" id="UP001154322"/>
    </source>
</evidence>
<proteinExistence type="predicted"/>
<reference evidence="1" key="1">
    <citation type="submission" date="2022-06" db="EMBL/GenBank/DDBJ databases">
        <authorList>
            <person name="Dietemann V."/>
            <person name="Ory F."/>
            <person name="Dainat B."/>
            <person name="Oberhansli S."/>
        </authorList>
    </citation>
    <scope>NUCLEOTIDE SEQUENCE</scope>
    <source>
        <strain evidence="1">Ena-SAMPLE-TAB-26-04-2022-14:26:32:270-5432</strain>
    </source>
</reference>
<keyword evidence="2" id="KW-1185">Reference proteome</keyword>